<comment type="caution">
    <text evidence="21">The sequence shown here is derived from an EMBL/GenBank/DDBJ whole genome shotgun (WGS) entry which is preliminary data.</text>
</comment>
<feature type="domain" description="HPt" evidence="20">
    <location>
        <begin position="918"/>
        <end position="1015"/>
    </location>
</feature>
<reference evidence="22" key="1">
    <citation type="submission" date="2023-07" db="EMBL/GenBank/DDBJ databases">
        <title>Conexibacter stalactiti sp. nov., isolated from stalactites in a lava cave and emended description of the genus Conexibacter.</title>
        <authorList>
            <person name="Lee S.D."/>
        </authorList>
    </citation>
    <scope>NUCLEOTIDE SEQUENCE [LARGE SCALE GENOMIC DNA]</scope>
    <source>
        <strain evidence="22">KCTC 39840</strain>
    </source>
</reference>
<evidence type="ECO:0000256" key="14">
    <source>
        <dbReference type="PROSITE-ProRule" id="PRU00169"/>
    </source>
</evidence>
<feature type="transmembrane region" description="Helical" evidence="16">
    <location>
        <begin position="27"/>
        <end position="45"/>
    </location>
</feature>
<dbReference type="Gene3D" id="3.40.50.2300">
    <property type="match status" value="2"/>
</dbReference>
<feature type="domain" description="PAS" evidence="19">
    <location>
        <begin position="237"/>
        <end position="292"/>
    </location>
</feature>
<dbReference type="SUPFAM" id="SSF47226">
    <property type="entry name" value="Histidine-containing phosphotransfer domain, HPT domain"/>
    <property type="match status" value="1"/>
</dbReference>
<feature type="domain" description="Histidine kinase" evidence="17">
    <location>
        <begin position="383"/>
        <end position="608"/>
    </location>
</feature>
<dbReference type="Gene3D" id="1.20.120.160">
    <property type="entry name" value="HPT domain"/>
    <property type="match status" value="1"/>
</dbReference>
<dbReference type="Gene3D" id="3.30.565.10">
    <property type="entry name" value="Histidine kinase-like ATPase, C-terminal domain"/>
    <property type="match status" value="1"/>
</dbReference>
<dbReference type="InterPro" id="IPR036890">
    <property type="entry name" value="HATPase_C_sf"/>
</dbReference>
<keyword evidence="15" id="KW-0175">Coiled coil</keyword>
<proteinExistence type="predicted"/>
<feature type="modified residue" description="4-aspartylphosphate" evidence="14">
    <location>
        <position position="677"/>
    </location>
</feature>
<dbReference type="PROSITE" id="PS50112">
    <property type="entry name" value="PAS"/>
    <property type="match status" value="1"/>
</dbReference>
<dbReference type="PROSITE" id="PS50110">
    <property type="entry name" value="RESPONSE_REGULATORY"/>
    <property type="match status" value="2"/>
</dbReference>
<dbReference type="NCBIfam" id="TIGR00229">
    <property type="entry name" value="sensory_box"/>
    <property type="match status" value="1"/>
</dbReference>
<feature type="coiled-coil region" evidence="15">
    <location>
        <begin position="213"/>
        <end position="240"/>
    </location>
</feature>
<evidence type="ECO:0000256" key="12">
    <source>
        <dbReference type="ARBA" id="ARBA00023136"/>
    </source>
</evidence>
<dbReference type="SMART" id="SM00091">
    <property type="entry name" value="PAS"/>
    <property type="match status" value="1"/>
</dbReference>
<dbReference type="PRINTS" id="PR00344">
    <property type="entry name" value="BCTRLSENSOR"/>
</dbReference>
<dbReference type="CDD" id="cd00088">
    <property type="entry name" value="HPT"/>
    <property type="match status" value="1"/>
</dbReference>
<dbReference type="SMART" id="SM00448">
    <property type="entry name" value="REC"/>
    <property type="match status" value="2"/>
</dbReference>
<dbReference type="CDD" id="cd00130">
    <property type="entry name" value="PAS"/>
    <property type="match status" value="1"/>
</dbReference>
<evidence type="ECO:0000256" key="5">
    <source>
        <dbReference type="ARBA" id="ARBA00022553"/>
    </source>
</evidence>
<dbReference type="InterPro" id="IPR003594">
    <property type="entry name" value="HATPase_dom"/>
</dbReference>
<keyword evidence="10 16" id="KW-1133">Transmembrane helix</keyword>
<evidence type="ECO:0000259" key="17">
    <source>
        <dbReference type="PROSITE" id="PS50109"/>
    </source>
</evidence>
<accession>A0ABU4HQL0</accession>
<dbReference type="PANTHER" id="PTHR45339:SF1">
    <property type="entry name" value="HYBRID SIGNAL TRANSDUCTION HISTIDINE KINASE J"/>
    <property type="match status" value="1"/>
</dbReference>
<dbReference type="PROSITE" id="PS50894">
    <property type="entry name" value="HPT"/>
    <property type="match status" value="1"/>
</dbReference>
<name>A0ABU4HQL0_9ACTN</name>
<evidence type="ECO:0000259" key="18">
    <source>
        <dbReference type="PROSITE" id="PS50110"/>
    </source>
</evidence>
<dbReference type="Pfam" id="PF00989">
    <property type="entry name" value="PAS"/>
    <property type="match status" value="1"/>
</dbReference>
<dbReference type="RefSeq" id="WP_318597921.1">
    <property type="nucleotide sequence ID" value="NZ_JAWSTH010000036.1"/>
</dbReference>
<dbReference type="InterPro" id="IPR000014">
    <property type="entry name" value="PAS"/>
</dbReference>
<keyword evidence="12 16" id="KW-0472">Membrane</keyword>
<evidence type="ECO:0000256" key="13">
    <source>
        <dbReference type="PROSITE-ProRule" id="PRU00110"/>
    </source>
</evidence>
<keyword evidence="8" id="KW-0418">Kinase</keyword>
<keyword evidence="5 14" id="KW-0597">Phosphoprotein</keyword>
<dbReference type="CDD" id="cd00156">
    <property type="entry name" value="REC"/>
    <property type="match status" value="1"/>
</dbReference>
<comment type="catalytic activity">
    <reaction evidence="1">
        <text>ATP + protein L-histidine = ADP + protein N-phospho-L-histidine.</text>
        <dbReference type="EC" id="2.7.13.3"/>
    </reaction>
</comment>
<dbReference type="InterPro" id="IPR035965">
    <property type="entry name" value="PAS-like_dom_sf"/>
</dbReference>
<evidence type="ECO:0000256" key="2">
    <source>
        <dbReference type="ARBA" id="ARBA00004651"/>
    </source>
</evidence>
<dbReference type="InterPro" id="IPR004358">
    <property type="entry name" value="Sig_transdc_His_kin-like_C"/>
</dbReference>
<dbReference type="SUPFAM" id="SSF55874">
    <property type="entry name" value="ATPase domain of HSP90 chaperone/DNA topoisomerase II/histidine kinase"/>
    <property type="match status" value="1"/>
</dbReference>
<feature type="modified residue" description="4-aspartylphosphate" evidence="14">
    <location>
        <position position="815"/>
    </location>
</feature>
<evidence type="ECO:0000256" key="16">
    <source>
        <dbReference type="SAM" id="Phobius"/>
    </source>
</evidence>
<dbReference type="SMART" id="SM00387">
    <property type="entry name" value="HATPase_c"/>
    <property type="match status" value="1"/>
</dbReference>
<sequence length="1015" mass="108946">MSTGPQPQQPREDRPALAARLGLDRTVLLILLLGAVTLAAVLWIFSSTLAAERDHTRSVLVAQHVGRDLAQASVALHDAAAGFPEVQNEDLILDRVRDAEAQLRGAAGLRGGDRSFGRVEDDEVRSEMAALAAAIHAFRADLGPALTPRASTPQRRAVAATIDDLRARNAQTVALVARRSDADRQRADLLKLGIGAIFVLLFGGLAWSVSHNRRALRRSNERLRARVEERTAQLASSEARIRVVVESSLDALVVMDGAGVVREWNPRAEELLGLTSAEVVGQVSPRERVPPKVWAHQEEAFARYASTGDPSVFSARIADVATHSDGHEIPVEVTIAAARIGDELVISRFIRDITDVRRAQAEIERARDEAEAAAQAKSSFLATMSHEIRTPMNAIVGMTSLLRDSPLDADQRKHVETVRMSGDQLLAIINDILDFSKIESGKLELESHPFALREVIESSLDLLAPQAAAKELDLGYLLETDGSTRLVGDSTRLRQILINFLSNAVKFTNRGSVTIHGRLETLIADAGEERARLLLEVRDTGIGIPPDRLATLFQSFTQVDASITRKYGGTGLGLAISKRLIEAMGGIVTVDSSVGIGSTFAIDVTLPRLPGPDPVLADIPEFLEGCRALVVDDNAVNRELLQAQLTGWGMEAVCFERPVDALALISAGEWFDVAILDMAMPEMDGIRLADALAEATGFTLPIVLLSSIGGVDPSIARGRLAATLSKPVKPATLRNAIAASVAGDAPSPAAADVEAPAPPLLGQPLRILVAEDNLVNQQVAIATLERFGHRVDVAADGAEAVDAVHRQEYDLVLMDVQMPNLDGLEATRRIRMELEPERQPRIVAMTANAFVEDRDACLAAGMDDFLTKPVAREDIARVLAGTPAAATRNGHGLFDDGRDPADEPIVDPERLDAATAGDAALAQLLIDLHEEEGTALIAQLRAAVEVGDIEALRGTAHTLKSASASIGAMRLARLSEELEHAARSGAIDDPSGRVDEIVDLFGSTQVELERLRSQH</sequence>
<dbReference type="SUPFAM" id="SSF47384">
    <property type="entry name" value="Homodimeric domain of signal transducing histidine kinase"/>
    <property type="match status" value="1"/>
</dbReference>
<evidence type="ECO:0000259" key="20">
    <source>
        <dbReference type="PROSITE" id="PS50894"/>
    </source>
</evidence>
<dbReference type="SMART" id="SM00073">
    <property type="entry name" value="HPT"/>
    <property type="match status" value="1"/>
</dbReference>
<evidence type="ECO:0000256" key="9">
    <source>
        <dbReference type="ARBA" id="ARBA00022840"/>
    </source>
</evidence>
<dbReference type="CDD" id="cd00082">
    <property type="entry name" value="HisKA"/>
    <property type="match status" value="1"/>
</dbReference>
<keyword evidence="11" id="KW-0902">Two-component regulatory system</keyword>
<dbReference type="InterPro" id="IPR005467">
    <property type="entry name" value="His_kinase_dom"/>
</dbReference>
<gene>
    <name evidence="21" type="ORF">R7226_14640</name>
</gene>
<protein>
    <recommendedName>
        <fullName evidence="3">histidine kinase</fullName>
        <ecNumber evidence="3">2.7.13.3</ecNumber>
    </recommendedName>
</protein>
<dbReference type="EC" id="2.7.13.3" evidence="3"/>
<dbReference type="InterPro" id="IPR013767">
    <property type="entry name" value="PAS_fold"/>
</dbReference>
<keyword evidence="7" id="KW-0547">Nucleotide-binding</keyword>
<keyword evidence="8" id="KW-0808">Transferase</keyword>
<evidence type="ECO:0000256" key="10">
    <source>
        <dbReference type="ARBA" id="ARBA00022989"/>
    </source>
</evidence>
<dbReference type="PANTHER" id="PTHR45339">
    <property type="entry name" value="HYBRID SIGNAL TRANSDUCTION HISTIDINE KINASE J"/>
    <property type="match status" value="1"/>
</dbReference>
<dbReference type="Pfam" id="PF02518">
    <property type="entry name" value="HATPase_c"/>
    <property type="match status" value="1"/>
</dbReference>
<dbReference type="CDD" id="cd16922">
    <property type="entry name" value="HATPase_EvgS-ArcB-TorS-like"/>
    <property type="match status" value="1"/>
</dbReference>
<dbReference type="SMART" id="SM00388">
    <property type="entry name" value="HisKA"/>
    <property type="match status" value="1"/>
</dbReference>
<keyword evidence="22" id="KW-1185">Reference proteome</keyword>
<dbReference type="Pfam" id="PF00072">
    <property type="entry name" value="Response_reg"/>
    <property type="match status" value="2"/>
</dbReference>
<dbReference type="EMBL" id="JAWSTH010000036">
    <property type="protein sequence ID" value="MDW5595585.1"/>
    <property type="molecule type" value="Genomic_DNA"/>
</dbReference>
<dbReference type="Gene3D" id="1.10.287.130">
    <property type="match status" value="1"/>
</dbReference>
<dbReference type="InterPro" id="IPR003661">
    <property type="entry name" value="HisK_dim/P_dom"/>
</dbReference>
<evidence type="ECO:0000256" key="7">
    <source>
        <dbReference type="ARBA" id="ARBA00022741"/>
    </source>
</evidence>
<dbReference type="Gene3D" id="3.30.450.20">
    <property type="entry name" value="PAS domain"/>
    <property type="match status" value="1"/>
</dbReference>
<dbReference type="SUPFAM" id="SSF52172">
    <property type="entry name" value="CheY-like"/>
    <property type="match status" value="2"/>
</dbReference>
<dbReference type="SUPFAM" id="SSF55785">
    <property type="entry name" value="PYP-like sensor domain (PAS domain)"/>
    <property type="match status" value="1"/>
</dbReference>
<evidence type="ECO:0000313" key="21">
    <source>
        <dbReference type="EMBL" id="MDW5595585.1"/>
    </source>
</evidence>
<organism evidence="21 22">
    <name type="scientific">Conexibacter stalactiti</name>
    <dbReference type="NCBI Taxonomy" id="1940611"/>
    <lineage>
        <taxon>Bacteria</taxon>
        <taxon>Bacillati</taxon>
        <taxon>Actinomycetota</taxon>
        <taxon>Thermoleophilia</taxon>
        <taxon>Solirubrobacterales</taxon>
        <taxon>Conexibacteraceae</taxon>
        <taxon>Conexibacter</taxon>
    </lineage>
</organism>
<evidence type="ECO:0000256" key="4">
    <source>
        <dbReference type="ARBA" id="ARBA00022475"/>
    </source>
</evidence>
<evidence type="ECO:0000256" key="15">
    <source>
        <dbReference type="SAM" id="Coils"/>
    </source>
</evidence>
<evidence type="ECO:0000259" key="19">
    <source>
        <dbReference type="PROSITE" id="PS50112"/>
    </source>
</evidence>
<dbReference type="Pfam" id="PF00512">
    <property type="entry name" value="HisKA"/>
    <property type="match status" value="1"/>
</dbReference>
<dbReference type="Proteomes" id="UP001284601">
    <property type="component" value="Unassembled WGS sequence"/>
</dbReference>
<evidence type="ECO:0000256" key="1">
    <source>
        <dbReference type="ARBA" id="ARBA00000085"/>
    </source>
</evidence>
<keyword evidence="4" id="KW-1003">Cell membrane</keyword>
<evidence type="ECO:0000313" key="22">
    <source>
        <dbReference type="Proteomes" id="UP001284601"/>
    </source>
</evidence>
<dbReference type="InterPro" id="IPR036097">
    <property type="entry name" value="HisK_dim/P_sf"/>
</dbReference>
<dbReference type="InterPro" id="IPR011006">
    <property type="entry name" value="CheY-like_superfamily"/>
</dbReference>
<evidence type="ECO:0000256" key="6">
    <source>
        <dbReference type="ARBA" id="ARBA00022692"/>
    </source>
</evidence>
<comment type="subcellular location">
    <subcellularLocation>
        <location evidence="2">Cell membrane</location>
        <topology evidence="2">Multi-pass membrane protein</topology>
    </subcellularLocation>
</comment>
<dbReference type="InterPro" id="IPR008207">
    <property type="entry name" value="Sig_transdc_His_kin_Hpt_dom"/>
</dbReference>
<dbReference type="PROSITE" id="PS50109">
    <property type="entry name" value="HIS_KIN"/>
    <property type="match status" value="1"/>
</dbReference>
<dbReference type="InterPro" id="IPR036641">
    <property type="entry name" value="HPT_dom_sf"/>
</dbReference>
<feature type="transmembrane region" description="Helical" evidence="16">
    <location>
        <begin position="189"/>
        <end position="209"/>
    </location>
</feature>
<evidence type="ECO:0000256" key="3">
    <source>
        <dbReference type="ARBA" id="ARBA00012438"/>
    </source>
</evidence>
<dbReference type="Pfam" id="PF01627">
    <property type="entry name" value="Hpt"/>
    <property type="match status" value="1"/>
</dbReference>
<feature type="modified residue" description="Phosphohistidine" evidence="13">
    <location>
        <position position="957"/>
    </location>
</feature>
<evidence type="ECO:0000256" key="11">
    <source>
        <dbReference type="ARBA" id="ARBA00023012"/>
    </source>
</evidence>
<dbReference type="InterPro" id="IPR001789">
    <property type="entry name" value="Sig_transdc_resp-reg_receiver"/>
</dbReference>
<keyword evidence="9" id="KW-0067">ATP-binding</keyword>
<feature type="domain" description="Response regulatory" evidence="18">
    <location>
        <begin position="627"/>
        <end position="741"/>
    </location>
</feature>
<dbReference type="CDD" id="cd17546">
    <property type="entry name" value="REC_hyHK_CKI1_RcsC-like"/>
    <property type="match status" value="1"/>
</dbReference>
<keyword evidence="6 16" id="KW-0812">Transmembrane</keyword>
<feature type="domain" description="Response regulatory" evidence="18">
    <location>
        <begin position="766"/>
        <end position="883"/>
    </location>
</feature>
<evidence type="ECO:0000256" key="8">
    <source>
        <dbReference type="ARBA" id="ARBA00022777"/>
    </source>
</evidence>